<feature type="domain" description="TEA" evidence="2">
    <location>
        <begin position="72"/>
        <end position="92"/>
    </location>
</feature>
<dbReference type="InterPro" id="IPR000818">
    <property type="entry name" value="TEA/ATTS_dom"/>
</dbReference>
<reference evidence="3" key="1">
    <citation type="submission" date="2022-07" db="EMBL/GenBank/DDBJ databases">
        <title>The genome of Lyophyllum shimeji provides insight into the initial evolution of ectomycorrhizal fungal genome.</title>
        <authorList>
            <person name="Kobayashi Y."/>
            <person name="Shibata T."/>
            <person name="Hirakawa H."/>
            <person name="Shigenobu S."/>
            <person name="Nishiyama T."/>
            <person name="Yamada A."/>
            <person name="Hasebe M."/>
            <person name="Kawaguchi M."/>
        </authorList>
    </citation>
    <scope>NUCLEOTIDE SEQUENCE</scope>
    <source>
        <strain evidence="3">AT787</strain>
    </source>
</reference>
<name>A0A9P3PX42_LYOSH</name>
<dbReference type="GO" id="GO:0003700">
    <property type="term" value="F:DNA-binding transcription factor activity"/>
    <property type="evidence" value="ECO:0007669"/>
    <property type="project" value="InterPro"/>
</dbReference>
<accession>A0A9P3PX42</accession>
<dbReference type="OrthoDB" id="10006572at2759"/>
<dbReference type="AlphaFoldDB" id="A0A9P3PX42"/>
<dbReference type="Proteomes" id="UP001063166">
    <property type="component" value="Unassembled WGS sequence"/>
</dbReference>
<proteinExistence type="predicted"/>
<comment type="caution">
    <text evidence="3">The sequence shown here is derived from an EMBL/GenBank/DDBJ whole genome shotgun (WGS) entry which is preliminary data.</text>
</comment>
<protein>
    <submittedName>
        <fullName evidence="3">TEA/ATTS domain family protein</fullName>
    </submittedName>
</protein>
<evidence type="ECO:0000313" key="4">
    <source>
        <dbReference type="Proteomes" id="UP001063166"/>
    </source>
</evidence>
<sequence length="440" mass="47969">MSNPLKIYTSTSFVGDLSYQAPASQVAGLAHTFVTGRKTWKTCKGKNEAVWPAHIEAALFDALEKYRPASSVTGKVRTPKQVGSRLQQLRDTCEEEKVLKLLSRREFPPLHVKKTDLSPARSQSPPSPGPVPALSSSTSTTPVSSPITSEFPDLFCRGLSLSSPVAETFPDRPVTDAGPPTVVVDIFSSSASVPYPGSKPSHSLQDGYLAAFTLPTDGIYPTLTPEQRHVRLARSGLLSSIPLSVKILCPTSLPRAVRSVFYVFFHDELLYHESTDLERLPGLDASGHVQYATKLVPSYWPKLLQTRDLSHYTITHEIMKFGAIDAGQTAQHNVLFNISYKLNCVDPSQYFPSIELHVPGVPQLGPGVPIYAPRPLLFDTANTLLSVPANQCNQTWNDSRGVSESVTLETSQGAPCRTSPRLSLTLTTTGEYTTNTQPIP</sequence>
<keyword evidence="4" id="KW-1185">Reference proteome</keyword>
<feature type="region of interest" description="Disordered" evidence="1">
    <location>
        <begin position="112"/>
        <end position="145"/>
    </location>
</feature>
<gene>
    <name evidence="3" type="ORF">LshimejAT787_1301220</name>
</gene>
<dbReference type="EMBL" id="BRPK01000013">
    <property type="protein sequence ID" value="GLB43221.1"/>
    <property type="molecule type" value="Genomic_DNA"/>
</dbReference>
<evidence type="ECO:0000256" key="1">
    <source>
        <dbReference type="SAM" id="MobiDB-lite"/>
    </source>
</evidence>
<dbReference type="Pfam" id="PF01285">
    <property type="entry name" value="TEA"/>
    <property type="match status" value="1"/>
</dbReference>
<evidence type="ECO:0000259" key="2">
    <source>
        <dbReference type="Pfam" id="PF01285"/>
    </source>
</evidence>
<feature type="compositionally biased region" description="Low complexity" evidence="1">
    <location>
        <begin position="132"/>
        <end position="145"/>
    </location>
</feature>
<evidence type="ECO:0000313" key="3">
    <source>
        <dbReference type="EMBL" id="GLB43221.1"/>
    </source>
</evidence>
<organism evidence="3 4">
    <name type="scientific">Lyophyllum shimeji</name>
    <name type="common">Hon-shimeji</name>
    <name type="synonym">Tricholoma shimeji</name>
    <dbReference type="NCBI Taxonomy" id="47721"/>
    <lineage>
        <taxon>Eukaryota</taxon>
        <taxon>Fungi</taxon>
        <taxon>Dikarya</taxon>
        <taxon>Basidiomycota</taxon>
        <taxon>Agaricomycotina</taxon>
        <taxon>Agaricomycetes</taxon>
        <taxon>Agaricomycetidae</taxon>
        <taxon>Agaricales</taxon>
        <taxon>Tricholomatineae</taxon>
        <taxon>Lyophyllaceae</taxon>
        <taxon>Lyophyllum</taxon>
    </lineage>
</organism>